<evidence type="ECO:0000256" key="1">
    <source>
        <dbReference type="SAM" id="SignalP"/>
    </source>
</evidence>
<proteinExistence type="predicted"/>
<comment type="caution">
    <text evidence="2">The sequence shown here is derived from an EMBL/GenBank/DDBJ whole genome shotgun (WGS) entry which is preliminary data.</text>
</comment>
<organism evidence="2 3">
    <name type="scientific">Legionella santicrucis</name>
    <dbReference type="NCBI Taxonomy" id="45074"/>
    <lineage>
        <taxon>Bacteria</taxon>
        <taxon>Pseudomonadati</taxon>
        <taxon>Pseudomonadota</taxon>
        <taxon>Gammaproteobacteria</taxon>
        <taxon>Legionellales</taxon>
        <taxon>Legionellaceae</taxon>
        <taxon>Legionella</taxon>
    </lineage>
</organism>
<name>A0A0W0Z1A0_9GAMM</name>
<reference evidence="2 3" key="1">
    <citation type="submission" date="2015-11" db="EMBL/GenBank/DDBJ databases">
        <title>Genomic analysis of 38 Legionella species identifies large and diverse effector repertoires.</title>
        <authorList>
            <person name="Burstein D."/>
            <person name="Amaro F."/>
            <person name="Zusman T."/>
            <person name="Lifshitz Z."/>
            <person name="Cohen O."/>
            <person name="Gilbert J.A."/>
            <person name="Pupko T."/>
            <person name="Shuman H.A."/>
            <person name="Segal G."/>
        </authorList>
    </citation>
    <scope>NUCLEOTIDE SEQUENCE [LARGE SCALE GENOMIC DNA]</scope>
    <source>
        <strain evidence="2 3">SC-63-C7</strain>
    </source>
</reference>
<dbReference type="OrthoDB" id="5651007at2"/>
<dbReference type="RefSeq" id="WP_058514064.1">
    <property type="nucleotide sequence ID" value="NZ_CAAAIH010000042.1"/>
</dbReference>
<gene>
    <name evidence="2" type="ORF">Lsan_1776</name>
</gene>
<protein>
    <submittedName>
        <fullName evidence="2">Uncharacterized protein</fullName>
    </submittedName>
</protein>
<evidence type="ECO:0000313" key="3">
    <source>
        <dbReference type="Proteomes" id="UP000054703"/>
    </source>
</evidence>
<keyword evidence="3" id="KW-1185">Reference proteome</keyword>
<feature type="chain" id="PRO_5006918170" evidence="1">
    <location>
        <begin position="23"/>
        <end position="163"/>
    </location>
</feature>
<accession>A0A0W0Z1A0</accession>
<sequence length="163" mass="16846">MKKLLTGLLLTSLPIISLPSFAAEEASLLGVFKGNFAYQMSGEFNSTSFGAGRLTEVGVFYADGNGHITANGLANIVTADLSTTLSTGEATYACTYNDTGAPIPSILVVNCTRHQGGLPDQQASFALSTVNSFGLNKQKTVKIEALSGGTFGTVNIIGEGSSK</sequence>
<evidence type="ECO:0000313" key="2">
    <source>
        <dbReference type="EMBL" id="KTD62639.1"/>
    </source>
</evidence>
<dbReference type="AlphaFoldDB" id="A0A0W0Z1A0"/>
<keyword evidence="1" id="KW-0732">Signal</keyword>
<dbReference type="PATRIC" id="fig|45074.5.peg.1887"/>
<feature type="signal peptide" evidence="1">
    <location>
        <begin position="1"/>
        <end position="22"/>
    </location>
</feature>
<dbReference type="EMBL" id="LNYU01000035">
    <property type="protein sequence ID" value="KTD62639.1"/>
    <property type="molecule type" value="Genomic_DNA"/>
</dbReference>
<dbReference type="Proteomes" id="UP000054703">
    <property type="component" value="Unassembled WGS sequence"/>
</dbReference>